<dbReference type="InterPro" id="IPR036942">
    <property type="entry name" value="Beta-barrel_TonB_sf"/>
</dbReference>
<evidence type="ECO:0000256" key="9">
    <source>
        <dbReference type="SAM" id="SignalP"/>
    </source>
</evidence>
<evidence type="ECO:0000259" key="10">
    <source>
        <dbReference type="Pfam" id="PF00593"/>
    </source>
</evidence>
<dbReference type="Proteomes" id="UP000242857">
    <property type="component" value="Unassembled WGS sequence"/>
</dbReference>
<evidence type="ECO:0000256" key="1">
    <source>
        <dbReference type="ARBA" id="ARBA00004571"/>
    </source>
</evidence>
<dbReference type="PANTHER" id="PTHR30069">
    <property type="entry name" value="TONB-DEPENDENT OUTER MEMBRANE RECEPTOR"/>
    <property type="match status" value="1"/>
</dbReference>
<dbReference type="GO" id="GO:0009279">
    <property type="term" value="C:cell outer membrane"/>
    <property type="evidence" value="ECO:0007669"/>
    <property type="project" value="UniProtKB-SubCell"/>
</dbReference>
<accession>A0A1M4SH07</accession>
<dbReference type="STRING" id="213588.SAMN02745204_00196"/>
<dbReference type="Pfam" id="PF07715">
    <property type="entry name" value="Plug"/>
    <property type="match status" value="1"/>
</dbReference>
<gene>
    <name evidence="12" type="ORF">SAMN02745204_00196</name>
</gene>
<keyword evidence="4" id="KW-0812">Transmembrane</keyword>
<keyword evidence="13" id="KW-1185">Reference proteome</keyword>
<dbReference type="Gene3D" id="2.60.40.1120">
    <property type="entry name" value="Carboxypeptidase-like, regulatory domain"/>
    <property type="match status" value="1"/>
</dbReference>
<evidence type="ECO:0000313" key="13">
    <source>
        <dbReference type="Proteomes" id="UP000242857"/>
    </source>
</evidence>
<proteinExistence type="inferred from homology"/>
<feature type="chain" id="PRO_5012702581" evidence="9">
    <location>
        <begin position="30"/>
        <end position="1036"/>
    </location>
</feature>
<keyword evidence="12" id="KW-0675">Receptor</keyword>
<dbReference type="OrthoDB" id="9768147at2"/>
<evidence type="ECO:0000256" key="5">
    <source>
        <dbReference type="ARBA" id="ARBA00023077"/>
    </source>
</evidence>
<keyword evidence="7" id="KW-0998">Cell outer membrane</keyword>
<keyword evidence="5 8" id="KW-0798">TonB box</keyword>
<dbReference type="SUPFAM" id="SSF56935">
    <property type="entry name" value="Porins"/>
    <property type="match status" value="1"/>
</dbReference>
<evidence type="ECO:0000313" key="12">
    <source>
        <dbReference type="EMBL" id="SHE31485.1"/>
    </source>
</evidence>
<dbReference type="InterPro" id="IPR037066">
    <property type="entry name" value="Plug_dom_sf"/>
</dbReference>
<dbReference type="AlphaFoldDB" id="A0A1M4SH07"/>
<evidence type="ECO:0000256" key="2">
    <source>
        <dbReference type="ARBA" id="ARBA00022448"/>
    </source>
</evidence>
<sequence length="1036" mass="112947">MASNYLSKGIKRSALAVALGLCFAGGVQAQSTSGDIAGNVPAASGSKVTLKSLATGIVREYPVDSTGRFRISALPIGAYELTLPNGSTTRVNVVAGQTVTADFNKPASGAATTLDAITVLGGQINAIDLTSTETRTTFTATQLNTLPVARDVTSVSLLTPGTAASSSYFGPASFGGASAAENSYYVNGFNVTNLYDILSFTEIPYQAIDQLDVQTGGYGARYGFSTGGVTSVNVKRGTNEFKGGISYTWTPNSLREQPKPVALNDGTIWRSYDQNESSSSNLSIWAGGPIVKDKLFFFALASYSKSDSTTFGARGSGYRAGGSPGNPLPYSSSLSTTANDYESTQPYWLLKLDWYLNDNNHIEYTGFDNTRKSTYWNYRALYSGTGLDATLSKTTYTGQEKLENGGHTDIFKWTSYLTDNLTMALQWGRMDNTNSDYTIDPSGKPNYYYGDVNQPPSCPYVIDYRDAASPFGGQLPGTCATTTSVDITGGYNKRDAGRIDFEWQLGDHKVSFGYSDERWKSRQGSIQDIYYFGEDYNLLDNTAVGDPNPPDGTIVIDRIYFATGGNVEIDQKSWYLEDNWNITDNFMLYAGIRNDSFENKNSAGKTFVKQDNIWQPRLGFTWDVLGNGDSKLYASAGRYSLPIAANVSLRAASASYYTENVYVWTGAFDPANGAPILGGFYRGGIYNAVYNGEDGSVPDAAAVADKNLKPYTQNEFILGYQQLMHSENSFLDGWQLGVKATYRKIVNAIDDTCDVRAVYNAAVAAGYSVSNWANQWTSPGGIPGCYLYNPGRDLNIRLDVNVDGHIRDLTIPAAALGPKAKRDYKAVTFSADKTTEKWSISASYTWSKLYGNLEGLVKSTNGQDDTGTTSDFDFKELMYGATGDLFNDHRHSIKVYGSYKFTPEWEMGFNILAQSGSPKSCLGGGLGSFGTQYGYTGVFHACDPNDPTKITPVGAAGRTPWNITVSPNVIYRPASLPGLSMQVNVLNIFNKIVPTQVYETTYGITASGQVRNYYNYGQPKFFNTPRYVRFQVQYDF</sequence>
<evidence type="ECO:0000256" key="8">
    <source>
        <dbReference type="RuleBase" id="RU003357"/>
    </source>
</evidence>
<keyword evidence="3" id="KW-1134">Transmembrane beta strand</keyword>
<organism evidence="12 13">
    <name type="scientific">Thermomonas hydrothermalis</name>
    <dbReference type="NCBI Taxonomy" id="213588"/>
    <lineage>
        <taxon>Bacteria</taxon>
        <taxon>Pseudomonadati</taxon>
        <taxon>Pseudomonadota</taxon>
        <taxon>Gammaproteobacteria</taxon>
        <taxon>Lysobacterales</taxon>
        <taxon>Lysobacteraceae</taxon>
        <taxon>Thermomonas</taxon>
    </lineage>
</organism>
<feature type="domain" description="TonB-dependent receptor plug" evidence="11">
    <location>
        <begin position="131"/>
        <end position="229"/>
    </location>
</feature>
<dbReference type="InterPro" id="IPR012910">
    <property type="entry name" value="Plug_dom"/>
</dbReference>
<keyword evidence="9" id="KW-0732">Signal</keyword>
<dbReference type="InterPro" id="IPR000531">
    <property type="entry name" value="Beta-barrel_TonB"/>
</dbReference>
<dbReference type="GO" id="GO:0015344">
    <property type="term" value="F:siderophore uptake transmembrane transporter activity"/>
    <property type="evidence" value="ECO:0007669"/>
    <property type="project" value="TreeGrafter"/>
</dbReference>
<comment type="subcellular location">
    <subcellularLocation>
        <location evidence="1">Cell outer membrane</location>
        <topology evidence="1">Multi-pass membrane protein</topology>
    </subcellularLocation>
</comment>
<dbReference type="Pfam" id="PF00593">
    <property type="entry name" value="TonB_dep_Rec_b-barrel"/>
    <property type="match status" value="1"/>
</dbReference>
<keyword evidence="6 8" id="KW-0472">Membrane</keyword>
<name>A0A1M4SH07_9GAMM</name>
<dbReference type="GO" id="GO:0044718">
    <property type="term" value="P:siderophore transmembrane transport"/>
    <property type="evidence" value="ECO:0007669"/>
    <property type="project" value="TreeGrafter"/>
</dbReference>
<keyword evidence="2" id="KW-0813">Transport</keyword>
<evidence type="ECO:0000256" key="6">
    <source>
        <dbReference type="ARBA" id="ARBA00023136"/>
    </source>
</evidence>
<reference evidence="13" key="1">
    <citation type="submission" date="2016-11" db="EMBL/GenBank/DDBJ databases">
        <authorList>
            <person name="Varghese N."/>
            <person name="Submissions S."/>
        </authorList>
    </citation>
    <scope>NUCLEOTIDE SEQUENCE [LARGE SCALE GENOMIC DNA]</scope>
    <source>
        <strain evidence="13">DSM 14834</strain>
    </source>
</reference>
<evidence type="ECO:0000256" key="3">
    <source>
        <dbReference type="ARBA" id="ARBA00022452"/>
    </source>
</evidence>
<evidence type="ECO:0000259" key="11">
    <source>
        <dbReference type="Pfam" id="PF07715"/>
    </source>
</evidence>
<feature type="signal peptide" evidence="9">
    <location>
        <begin position="1"/>
        <end position="29"/>
    </location>
</feature>
<dbReference type="Gene3D" id="2.40.170.20">
    <property type="entry name" value="TonB-dependent receptor, beta-barrel domain"/>
    <property type="match status" value="1"/>
</dbReference>
<comment type="similarity">
    <text evidence="8">Belongs to the TonB-dependent receptor family.</text>
</comment>
<dbReference type="EMBL" id="FQUK01000002">
    <property type="protein sequence ID" value="SHE31485.1"/>
    <property type="molecule type" value="Genomic_DNA"/>
</dbReference>
<feature type="domain" description="TonB-dependent receptor-like beta-barrel" evidence="10">
    <location>
        <begin position="483"/>
        <end position="988"/>
    </location>
</feature>
<dbReference type="Gene3D" id="2.170.130.10">
    <property type="entry name" value="TonB-dependent receptor, plug domain"/>
    <property type="match status" value="1"/>
</dbReference>
<dbReference type="InterPro" id="IPR039426">
    <property type="entry name" value="TonB-dep_rcpt-like"/>
</dbReference>
<evidence type="ECO:0000256" key="7">
    <source>
        <dbReference type="ARBA" id="ARBA00023237"/>
    </source>
</evidence>
<dbReference type="PANTHER" id="PTHR30069:SF46">
    <property type="entry name" value="OAR PROTEIN"/>
    <property type="match status" value="1"/>
</dbReference>
<protein>
    <submittedName>
        <fullName evidence="12">TonB-dependent Receptor Plug Domain</fullName>
    </submittedName>
</protein>
<evidence type="ECO:0000256" key="4">
    <source>
        <dbReference type="ARBA" id="ARBA00022692"/>
    </source>
</evidence>
<dbReference type="RefSeq" id="WP_072754769.1">
    <property type="nucleotide sequence ID" value="NZ_FQUK01000002.1"/>
</dbReference>